<reference evidence="2" key="1">
    <citation type="submission" date="2017-09" db="EMBL/GenBank/DDBJ databases">
        <title>Depth-based differentiation of microbial function through sediment-hosted aquifers and enrichment of novel symbionts in the deep terrestrial subsurface.</title>
        <authorList>
            <person name="Probst A.J."/>
            <person name="Ladd B."/>
            <person name="Jarett J.K."/>
            <person name="Geller-Mcgrath D.E."/>
            <person name="Sieber C.M.K."/>
            <person name="Emerson J.B."/>
            <person name="Anantharaman K."/>
            <person name="Thomas B.C."/>
            <person name="Malmstrom R."/>
            <person name="Stieglmeier M."/>
            <person name="Klingl A."/>
            <person name="Woyke T."/>
            <person name="Ryan C.M."/>
            <person name="Banfield J.F."/>
        </authorList>
    </citation>
    <scope>NUCLEOTIDE SEQUENCE [LARGE SCALE GENOMIC DNA]</scope>
</reference>
<evidence type="ECO:0008006" key="3">
    <source>
        <dbReference type="Google" id="ProtNLM"/>
    </source>
</evidence>
<sequence>MKKAKPILILCPGYWGNATQPFVRWWFRHVIQFFSDEYEIVLVTFEGTSLRDYIAHAIEQTRVHLNGARPVYAIGFSAGAQALRGISEEVPTAFKATALYSGLENFGVRVPKFFRAASTAFWPLVRSLFTGTLRLDTLQQVIRIFLTATPSPDALAQELLTRHLHGERRMAVMQAATPGMRITLQGLECPTLVVVPKQDFFVDRATYEEDNVLERLYVEGDHSFITGDGVQNRGLTQMFHQI</sequence>
<comment type="caution">
    <text evidence="1">The sequence shown here is derived from an EMBL/GenBank/DDBJ whole genome shotgun (WGS) entry which is preliminary data.</text>
</comment>
<proteinExistence type="predicted"/>
<dbReference type="InterPro" id="IPR029058">
    <property type="entry name" value="AB_hydrolase_fold"/>
</dbReference>
<dbReference type="Proteomes" id="UP000231436">
    <property type="component" value="Unassembled WGS sequence"/>
</dbReference>
<name>A0A2M8LGT6_9BACT</name>
<evidence type="ECO:0000313" key="2">
    <source>
        <dbReference type="Proteomes" id="UP000231436"/>
    </source>
</evidence>
<accession>A0A2M8LGT6</accession>
<dbReference type="SUPFAM" id="SSF53474">
    <property type="entry name" value="alpha/beta-Hydrolases"/>
    <property type="match status" value="1"/>
</dbReference>
<dbReference type="Gene3D" id="3.40.50.1820">
    <property type="entry name" value="alpha/beta hydrolase"/>
    <property type="match status" value="1"/>
</dbReference>
<gene>
    <name evidence="1" type="ORF">COV05_03670</name>
</gene>
<evidence type="ECO:0000313" key="1">
    <source>
        <dbReference type="EMBL" id="PJE76654.1"/>
    </source>
</evidence>
<dbReference type="EMBL" id="PFEU01000017">
    <property type="protein sequence ID" value="PJE76654.1"/>
    <property type="molecule type" value="Genomic_DNA"/>
</dbReference>
<dbReference type="AlphaFoldDB" id="A0A2M8LGT6"/>
<protein>
    <recommendedName>
        <fullName evidence="3">Alpha/beta hydrolase</fullName>
    </recommendedName>
</protein>
<organism evidence="1 2">
    <name type="scientific">Candidatus Uhrbacteria bacterium CG10_big_fil_rev_8_21_14_0_10_48_16</name>
    <dbReference type="NCBI Taxonomy" id="1975038"/>
    <lineage>
        <taxon>Bacteria</taxon>
        <taxon>Candidatus Uhriibacteriota</taxon>
    </lineage>
</organism>